<keyword evidence="2" id="KW-1185">Reference proteome</keyword>
<dbReference type="Proteomes" id="UP001489719">
    <property type="component" value="Unassembled WGS sequence"/>
</dbReference>
<sequence length="222" mass="24022">MSTIALKITSLLVRTLAKPIANTIKGRAKHHGPFRKVCIAVAQTLHSTDVRLRMGLLGDASKAKVRPLNDAKAIDMGANFLSESFLFAIAAGAIIVESVRSSRKSSARQESVEDNISELQEEVSKLKAIIANLSTLQEKKNLSLIEVQANGGSGVDMRSVSGENEDVKNNVVIISSRKPTRQLTTPKCEDIEASKESANITVVEKKMNITGSLFAGIFSLYR</sequence>
<reference evidence="2" key="1">
    <citation type="journal article" date="2024" name="Front. Bioeng. Biotechnol.">
        <title>Genome-scale model development and genomic sequencing of the oleaginous clade Lipomyces.</title>
        <authorList>
            <person name="Czajka J.J."/>
            <person name="Han Y."/>
            <person name="Kim J."/>
            <person name="Mondo S.J."/>
            <person name="Hofstad B.A."/>
            <person name="Robles A."/>
            <person name="Haridas S."/>
            <person name="Riley R."/>
            <person name="LaButti K."/>
            <person name="Pangilinan J."/>
            <person name="Andreopoulos W."/>
            <person name="Lipzen A."/>
            <person name="Yan J."/>
            <person name="Wang M."/>
            <person name="Ng V."/>
            <person name="Grigoriev I.V."/>
            <person name="Spatafora J.W."/>
            <person name="Magnuson J.K."/>
            <person name="Baker S.E."/>
            <person name="Pomraning K.R."/>
        </authorList>
    </citation>
    <scope>NUCLEOTIDE SEQUENCE [LARGE SCALE GENOMIC DNA]</scope>
    <source>
        <strain evidence="2">CBS 10300</strain>
    </source>
</reference>
<proteinExistence type="predicted"/>
<accession>A0ACC3TQL9</accession>
<name>A0ACC3TQL9_9ASCO</name>
<protein>
    <submittedName>
        <fullName evidence="1">Optic atrophy 3 family protein</fullName>
    </submittedName>
</protein>
<gene>
    <name evidence="1" type="ORF">V1517DRAFT_320346</name>
</gene>
<comment type="caution">
    <text evidence="1">The sequence shown here is derived from an EMBL/GenBank/DDBJ whole genome shotgun (WGS) entry which is preliminary data.</text>
</comment>
<dbReference type="EMBL" id="MU970061">
    <property type="protein sequence ID" value="KAK9323464.1"/>
    <property type="molecule type" value="Genomic_DNA"/>
</dbReference>
<evidence type="ECO:0000313" key="2">
    <source>
        <dbReference type="Proteomes" id="UP001489719"/>
    </source>
</evidence>
<evidence type="ECO:0000313" key="1">
    <source>
        <dbReference type="EMBL" id="KAK9323464.1"/>
    </source>
</evidence>
<organism evidence="1 2">
    <name type="scientific">Lipomyces orientalis</name>
    <dbReference type="NCBI Taxonomy" id="1233043"/>
    <lineage>
        <taxon>Eukaryota</taxon>
        <taxon>Fungi</taxon>
        <taxon>Dikarya</taxon>
        <taxon>Ascomycota</taxon>
        <taxon>Saccharomycotina</taxon>
        <taxon>Lipomycetes</taxon>
        <taxon>Lipomycetales</taxon>
        <taxon>Lipomycetaceae</taxon>
        <taxon>Lipomyces</taxon>
    </lineage>
</organism>